<keyword evidence="1" id="KW-1133">Transmembrane helix</keyword>
<organism evidence="3">
    <name type="scientific">Juglanconis oblonga</name>
    <dbReference type="NCBI Taxonomy" id="1940568"/>
    <lineage>
        <taxon>Eukaryota</taxon>
        <taxon>Fungi</taxon>
        <taxon>Dikarya</taxon>
        <taxon>Ascomycota</taxon>
        <taxon>Pezizomycotina</taxon>
        <taxon>Sordariomycetes</taxon>
        <taxon>Sordariomycetidae</taxon>
        <taxon>Diaporthales</taxon>
        <taxon>Juglanconidaceae</taxon>
        <taxon>Juglanconis</taxon>
    </lineage>
</organism>
<sequence>MNASCSLCSGRKTLHSWSFTQSSISSTPGVDQRVRSLAYFMCIPPKALPLDFFLNQIILIILKKSIGLWDRRLLLLGIFACCLVILPYIDVGFSFLTRVLLTNTKEFA</sequence>
<evidence type="ECO:0000313" key="2">
    <source>
        <dbReference type="EMBL" id="ATI20259.1"/>
    </source>
</evidence>
<proteinExistence type="predicted"/>
<keyword evidence="3" id="KW-0496">Mitochondrion</keyword>
<evidence type="ECO:0000313" key="3">
    <source>
        <dbReference type="EMBL" id="ATI20413.1"/>
    </source>
</evidence>
<evidence type="ECO:0000256" key="1">
    <source>
        <dbReference type="SAM" id="Phobius"/>
    </source>
</evidence>
<gene>
    <name evidence="3" type="primary">orf108</name>
</gene>
<dbReference type="EMBL" id="KY575054">
    <property type="protein sequence ID" value="ATI20259.1"/>
    <property type="molecule type" value="Genomic_DNA"/>
</dbReference>
<keyword evidence="1" id="KW-0472">Membrane</keyword>
<accession>A0A291LIS8</accession>
<dbReference type="EMBL" id="KY575056">
    <property type="protein sequence ID" value="ATI20413.1"/>
    <property type="molecule type" value="Genomic_DNA"/>
</dbReference>
<reference evidence="3" key="1">
    <citation type="submission" date="2017-02" db="EMBL/GenBank/DDBJ databases">
        <title>Fungal Comparative Genomics of Melanconis species and Ophiognomonia clavigignenti-juglandacearum at Different Phylogenetic Distances.</title>
        <authorList>
            <person name="Demers J.E."/>
            <person name="Castlebury L.A."/>
        </authorList>
    </citation>
    <scope>NUCLEOTIDE SEQUENCE</scope>
    <source>
        <strain evidence="2">AR4414</strain>
        <strain evidence="3">MAFF410216</strain>
    </source>
</reference>
<name>A0A291LIS8_9PEZI</name>
<geneLocation type="mitochondrion" evidence="3"/>
<feature type="transmembrane region" description="Helical" evidence="1">
    <location>
        <begin position="73"/>
        <end position="96"/>
    </location>
</feature>
<keyword evidence="1" id="KW-0812">Transmembrane</keyword>
<protein>
    <submittedName>
        <fullName evidence="3">Uncharacterized protein</fullName>
    </submittedName>
</protein>
<dbReference type="AlphaFoldDB" id="A0A291LIS8"/>